<name>A0A1E4RFJ0_9ASCO</name>
<dbReference type="AlphaFoldDB" id="A0A1E4RFJ0"/>
<reference evidence="3" key="1">
    <citation type="submission" date="2016-05" db="EMBL/GenBank/DDBJ databases">
        <title>Comparative genomics of biotechnologically important yeasts.</title>
        <authorList>
            <consortium name="DOE Joint Genome Institute"/>
            <person name="Riley R."/>
            <person name="Haridas S."/>
            <person name="Wolfe K.H."/>
            <person name="Lopes M.R."/>
            <person name="Hittinger C.T."/>
            <person name="Goker M."/>
            <person name="Salamov A."/>
            <person name="Wisecaver J."/>
            <person name="Long T.M."/>
            <person name="Aerts A.L."/>
            <person name="Barry K."/>
            <person name="Choi C."/>
            <person name="Clum A."/>
            <person name="Coughlan A.Y."/>
            <person name="Deshpande S."/>
            <person name="Douglass A.P."/>
            <person name="Hanson S.J."/>
            <person name="Klenk H.-P."/>
            <person name="Labutti K."/>
            <person name="Lapidus A."/>
            <person name="Lindquist E."/>
            <person name="Lipzen A."/>
            <person name="Meier-Kolthoff J.P."/>
            <person name="Ohm R.A."/>
            <person name="Otillar R.P."/>
            <person name="Pangilinan J."/>
            <person name="Peng Y."/>
            <person name="Rokas A."/>
            <person name="Rosa C.A."/>
            <person name="Scheuner C."/>
            <person name="Sibirny A.A."/>
            <person name="Slot J.C."/>
            <person name="Stielow J.B."/>
            <person name="Sun H."/>
            <person name="Kurtzman C.P."/>
            <person name="Blackwell M."/>
            <person name="Grigoriev I.V."/>
            <person name="Jeffries T.W."/>
        </authorList>
    </citation>
    <scope>NUCLEOTIDE SEQUENCE [LARGE SCALE GENOMIC DNA]</scope>
    <source>
        <strain evidence="3">NRRL Y-1933</strain>
    </source>
</reference>
<dbReference type="GeneID" id="30993474"/>
<proteinExistence type="predicted"/>
<sequence length="256" mass="29471">MGNKISKQRKLGDTITKATNINRSNINQLPSEQLKIQYEQNQQSSQPPPPTVDESLNQKPLNPSQIPKFDAKYLSKKLKQTPEGKDGFDPQVEKEFNPNFVNSINHLGKQIKSHDLKSNLNPNNIALKQLSNRKSLFEKGEKELESQMNQTDRSSIKRSMIHPRTLTAILNDLHDSRVSKDQILKDYQLDDHFLNNLHNRFKVASNIVVIEEEASHDQIAPKNSTKRFDDNLIDYNGQLNENLDKQKLKNLQNRLN</sequence>
<evidence type="ECO:0000256" key="1">
    <source>
        <dbReference type="SAM" id="MobiDB-lite"/>
    </source>
</evidence>
<evidence type="ECO:0000313" key="3">
    <source>
        <dbReference type="Proteomes" id="UP000095085"/>
    </source>
</evidence>
<accession>A0A1E4RFJ0</accession>
<dbReference type="Proteomes" id="UP000095085">
    <property type="component" value="Unassembled WGS sequence"/>
</dbReference>
<feature type="region of interest" description="Disordered" evidence="1">
    <location>
        <begin position="1"/>
        <end position="67"/>
    </location>
</feature>
<dbReference type="OrthoDB" id="4078061at2759"/>
<evidence type="ECO:0000313" key="2">
    <source>
        <dbReference type="EMBL" id="ODV65986.1"/>
    </source>
</evidence>
<feature type="compositionally biased region" description="Polar residues" evidence="1">
    <location>
        <begin position="16"/>
        <end position="31"/>
    </location>
</feature>
<dbReference type="EMBL" id="KV454543">
    <property type="protein sequence ID" value="ODV65986.1"/>
    <property type="molecule type" value="Genomic_DNA"/>
</dbReference>
<feature type="compositionally biased region" description="Polar residues" evidence="1">
    <location>
        <begin position="54"/>
        <end position="65"/>
    </location>
</feature>
<gene>
    <name evidence="2" type="ORF">HYPBUDRAFT_112698</name>
</gene>
<organism evidence="2 3">
    <name type="scientific">Hyphopichia burtonii NRRL Y-1933</name>
    <dbReference type="NCBI Taxonomy" id="984485"/>
    <lineage>
        <taxon>Eukaryota</taxon>
        <taxon>Fungi</taxon>
        <taxon>Dikarya</taxon>
        <taxon>Ascomycota</taxon>
        <taxon>Saccharomycotina</taxon>
        <taxon>Pichiomycetes</taxon>
        <taxon>Debaryomycetaceae</taxon>
        <taxon>Hyphopichia</taxon>
    </lineage>
</organism>
<keyword evidence="3" id="KW-1185">Reference proteome</keyword>
<protein>
    <submittedName>
        <fullName evidence="2">Uncharacterized protein</fullName>
    </submittedName>
</protein>
<dbReference type="RefSeq" id="XP_020075053.1">
    <property type="nucleotide sequence ID" value="XM_020218924.1"/>
</dbReference>